<dbReference type="PANTHER" id="PTHR42988:SF2">
    <property type="entry name" value="CYCLIC NUCLEOTIDE PHOSPHODIESTERASE CBUA0032-RELATED"/>
    <property type="match status" value="1"/>
</dbReference>
<dbReference type="SUPFAM" id="SSF56300">
    <property type="entry name" value="Metallo-dependent phosphatases"/>
    <property type="match status" value="1"/>
</dbReference>
<dbReference type="InterPro" id="IPR029052">
    <property type="entry name" value="Metallo-depent_PP-like"/>
</dbReference>
<accession>H1YIY4</accession>
<evidence type="ECO:0000256" key="1">
    <source>
        <dbReference type="ARBA" id="ARBA00022723"/>
    </source>
</evidence>
<comment type="similarity">
    <text evidence="4">Belongs to the cyclic nucleotide phosphodiesterase class-III family.</text>
</comment>
<sequence length="372" mass="41543">MSSAPLIFAHIGDLHITKAREQNYIDLLSIVAQIETELSNQLDFVLLPGDNADNGLPEQYKLVATALKMLSIPVYLLAGDHDMEQGGLDYFYQMPVARQLPLSVAIKGKRCLFIDVCGSGSGGPDFRIGNQQFAWLQKELDDSKNQDEEILLFMHTFPSDLKDKDEQVKLNRLLETYRVVLVDMGHTHYNEITNNGQTVFTATRSTGQIEEGPVGYSIISINQGIVSWRFKHLADPFPFVLITAPADYRLINNPNQFVSGKYRVSATVFGSKQIERAEFQDAQDEWTEMIFNNSQKTWSAEIDAANQPLNSVTVKATDQTGRPGQWTIHPATTQYKLPERVKDGSDVDTIGAWTENGVFGTQLGPNRNGKPS</sequence>
<name>H1YIY4_9SPHI</name>
<dbReference type="Proteomes" id="UP000002774">
    <property type="component" value="Chromosome"/>
</dbReference>
<dbReference type="EMBL" id="CM001403">
    <property type="protein sequence ID" value="EHQ27679.1"/>
    <property type="molecule type" value="Genomic_DNA"/>
</dbReference>
<dbReference type="Pfam" id="PF00149">
    <property type="entry name" value="Metallophos"/>
    <property type="match status" value="1"/>
</dbReference>
<keyword evidence="3" id="KW-0408">Iron</keyword>
<gene>
    <name evidence="6" type="ORF">Mucpa_3581</name>
</gene>
<dbReference type="GO" id="GO:0016787">
    <property type="term" value="F:hydrolase activity"/>
    <property type="evidence" value="ECO:0007669"/>
    <property type="project" value="UniProtKB-KW"/>
</dbReference>
<keyword evidence="7" id="KW-1185">Reference proteome</keyword>
<protein>
    <submittedName>
        <fullName evidence="6">Metallophosphoesterase</fullName>
    </submittedName>
</protein>
<evidence type="ECO:0000259" key="5">
    <source>
        <dbReference type="Pfam" id="PF00149"/>
    </source>
</evidence>
<dbReference type="eggNOG" id="COG1409">
    <property type="taxonomic scope" value="Bacteria"/>
</dbReference>
<dbReference type="STRING" id="714943.Mucpa_3581"/>
<proteinExistence type="inferred from homology"/>
<dbReference type="AlphaFoldDB" id="H1YIY4"/>
<evidence type="ECO:0000256" key="2">
    <source>
        <dbReference type="ARBA" id="ARBA00022801"/>
    </source>
</evidence>
<evidence type="ECO:0000256" key="3">
    <source>
        <dbReference type="ARBA" id="ARBA00023004"/>
    </source>
</evidence>
<dbReference type="GO" id="GO:0046872">
    <property type="term" value="F:metal ion binding"/>
    <property type="evidence" value="ECO:0007669"/>
    <property type="project" value="UniProtKB-KW"/>
</dbReference>
<dbReference type="Gene3D" id="3.60.21.10">
    <property type="match status" value="1"/>
</dbReference>
<keyword evidence="1" id="KW-0479">Metal-binding</keyword>
<evidence type="ECO:0000313" key="6">
    <source>
        <dbReference type="EMBL" id="EHQ27679.1"/>
    </source>
</evidence>
<dbReference type="HOGENOM" id="CLU_751576_0_0_10"/>
<dbReference type="OrthoDB" id="9816081at2"/>
<feature type="domain" description="Calcineurin-like phosphoesterase" evidence="5">
    <location>
        <begin position="8"/>
        <end position="189"/>
    </location>
</feature>
<keyword evidence="2" id="KW-0378">Hydrolase</keyword>
<dbReference type="InterPro" id="IPR050884">
    <property type="entry name" value="CNP_phosphodiesterase-III"/>
</dbReference>
<organism evidence="6 7">
    <name type="scientific">Mucilaginibacter paludis DSM 18603</name>
    <dbReference type="NCBI Taxonomy" id="714943"/>
    <lineage>
        <taxon>Bacteria</taxon>
        <taxon>Pseudomonadati</taxon>
        <taxon>Bacteroidota</taxon>
        <taxon>Sphingobacteriia</taxon>
        <taxon>Sphingobacteriales</taxon>
        <taxon>Sphingobacteriaceae</taxon>
        <taxon>Mucilaginibacter</taxon>
    </lineage>
</organism>
<reference evidence="6" key="1">
    <citation type="submission" date="2011-09" db="EMBL/GenBank/DDBJ databases">
        <title>The permanent draft genome of Mucilaginibacter paludis DSM 18603.</title>
        <authorList>
            <consortium name="US DOE Joint Genome Institute (JGI-PGF)"/>
            <person name="Lucas S."/>
            <person name="Han J."/>
            <person name="Lapidus A."/>
            <person name="Bruce D."/>
            <person name="Goodwin L."/>
            <person name="Pitluck S."/>
            <person name="Peters L."/>
            <person name="Kyrpides N."/>
            <person name="Mavromatis K."/>
            <person name="Ivanova N."/>
            <person name="Mikhailova N."/>
            <person name="Held B."/>
            <person name="Detter J.C."/>
            <person name="Tapia R."/>
            <person name="Han C."/>
            <person name="Land M."/>
            <person name="Hauser L."/>
            <person name="Markowitz V."/>
            <person name="Cheng J.-F."/>
            <person name="Hugenholtz P."/>
            <person name="Woyke T."/>
            <person name="Wu D."/>
            <person name="Tindall B."/>
            <person name="Brambilla E."/>
            <person name="Klenk H.-P."/>
            <person name="Eisen J.A."/>
        </authorList>
    </citation>
    <scope>NUCLEOTIDE SEQUENCE [LARGE SCALE GENOMIC DNA]</scope>
    <source>
        <strain evidence="6">DSM 18603</strain>
    </source>
</reference>
<evidence type="ECO:0000313" key="7">
    <source>
        <dbReference type="Proteomes" id="UP000002774"/>
    </source>
</evidence>
<dbReference type="InterPro" id="IPR004843">
    <property type="entry name" value="Calcineurin-like_PHP"/>
</dbReference>
<dbReference type="PANTHER" id="PTHR42988">
    <property type="entry name" value="PHOSPHOHYDROLASE"/>
    <property type="match status" value="1"/>
</dbReference>
<evidence type="ECO:0000256" key="4">
    <source>
        <dbReference type="ARBA" id="ARBA00025742"/>
    </source>
</evidence>
<dbReference type="RefSeq" id="WP_008508215.1">
    <property type="nucleotide sequence ID" value="NZ_CM001403.1"/>
</dbReference>